<evidence type="ECO:0000313" key="3">
    <source>
        <dbReference type="Proteomes" id="UP000827092"/>
    </source>
</evidence>
<keyword evidence="3" id="KW-1185">Reference proteome</keyword>
<gene>
    <name evidence="2" type="ORF">JTE90_022533</name>
</gene>
<dbReference type="EMBL" id="JAFNEN010003478">
    <property type="protein sequence ID" value="KAG8171853.1"/>
    <property type="molecule type" value="Genomic_DNA"/>
</dbReference>
<feature type="compositionally biased region" description="Basic and acidic residues" evidence="1">
    <location>
        <begin position="21"/>
        <end position="34"/>
    </location>
</feature>
<dbReference type="Proteomes" id="UP000827092">
    <property type="component" value="Unassembled WGS sequence"/>
</dbReference>
<organism evidence="2 3">
    <name type="scientific">Oedothorax gibbosus</name>
    <dbReference type="NCBI Taxonomy" id="931172"/>
    <lineage>
        <taxon>Eukaryota</taxon>
        <taxon>Metazoa</taxon>
        <taxon>Ecdysozoa</taxon>
        <taxon>Arthropoda</taxon>
        <taxon>Chelicerata</taxon>
        <taxon>Arachnida</taxon>
        <taxon>Araneae</taxon>
        <taxon>Araneomorphae</taxon>
        <taxon>Entelegynae</taxon>
        <taxon>Araneoidea</taxon>
        <taxon>Linyphiidae</taxon>
        <taxon>Erigoninae</taxon>
        <taxon>Oedothorax</taxon>
    </lineage>
</organism>
<proteinExistence type="predicted"/>
<reference evidence="2 3" key="1">
    <citation type="journal article" date="2022" name="Nat. Ecol. Evol.">
        <title>A masculinizing supergene underlies an exaggerated male reproductive morph in a spider.</title>
        <authorList>
            <person name="Hendrickx F."/>
            <person name="De Corte Z."/>
            <person name="Sonet G."/>
            <person name="Van Belleghem S.M."/>
            <person name="Kostlbacher S."/>
            <person name="Vangestel C."/>
        </authorList>
    </citation>
    <scope>NUCLEOTIDE SEQUENCE [LARGE SCALE GENOMIC DNA]</scope>
    <source>
        <strain evidence="2">W744_W776</strain>
    </source>
</reference>
<evidence type="ECO:0000313" key="2">
    <source>
        <dbReference type="EMBL" id="KAG8171853.1"/>
    </source>
</evidence>
<evidence type="ECO:0000256" key="1">
    <source>
        <dbReference type="SAM" id="MobiDB-lite"/>
    </source>
</evidence>
<protein>
    <submittedName>
        <fullName evidence="2">Uncharacterized protein</fullName>
    </submittedName>
</protein>
<dbReference type="AlphaFoldDB" id="A0AAV6TJI6"/>
<accession>A0AAV6TJI6</accession>
<feature type="region of interest" description="Disordered" evidence="1">
    <location>
        <begin position="1"/>
        <end position="58"/>
    </location>
</feature>
<sequence length="103" mass="11354">MHHIPRNNFPRWSGTHGGRTTRRELRREGKHARLADPVIHQLNPRSTDTGGGGGECPYLGAETDNMNYPSPGNHCRLSPSAFASARFSPHYGGKNKPSTYNSV</sequence>
<name>A0AAV6TJI6_9ARAC</name>
<comment type="caution">
    <text evidence="2">The sequence shown here is derived from an EMBL/GenBank/DDBJ whole genome shotgun (WGS) entry which is preliminary data.</text>
</comment>